<sequence length="113" mass="12495">MTGHTPTVTECSKFQESANEFHTLQQTPKRVLPPNQLEVHRTPLQEGGPSEGWMTGKSGTPKAVERLMTPPITLCESRFRFEKALPQFSRLGCNSFASRYNSEGCKGDGVVVV</sequence>
<evidence type="ECO:0000313" key="3">
    <source>
        <dbReference type="Proteomes" id="UP001054837"/>
    </source>
</evidence>
<dbReference type="EMBL" id="BPLQ01014183">
    <property type="protein sequence ID" value="GIY77840.1"/>
    <property type="molecule type" value="Genomic_DNA"/>
</dbReference>
<comment type="caution">
    <text evidence="2">The sequence shown here is derived from an EMBL/GenBank/DDBJ whole genome shotgun (WGS) entry which is preliminary data.</text>
</comment>
<dbReference type="AlphaFoldDB" id="A0AAV4W705"/>
<gene>
    <name evidence="2" type="ORF">CDAR_520371</name>
</gene>
<proteinExistence type="predicted"/>
<evidence type="ECO:0000256" key="1">
    <source>
        <dbReference type="SAM" id="MobiDB-lite"/>
    </source>
</evidence>
<name>A0AAV4W705_9ARAC</name>
<protein>
    <submittedName>
        <fullName evidence="2">Uncharacterized protein</fullName>
    </submittedName>
</protein>
<organism evidence="2 3">
    <name type="scientific">Caerostris darwini</name>
    <dbReference type="NCBI Taxonomy" id="1538125"/>
    <lineage>
        <taxon>Eukaryota</taxon>
        <taxon>Metazoa</taxon>
        <taxon>Ecdysozoa</taxon>
        <taxon>Arthropoda</taxon>
        <taxon>Chelicerata</taxon>
        <taxon>Arachnida</taxon>
        <taxon>Araneae</taxon>
        <taxon>Araneomorphae</taxon>
        <taxon>Entelegynae</taxon>
        <taxon>Araneoidea</taxon>
        <taxon>Araneidae</taxon>
        <taxon>Caerostris</taxon>
    </lineage>
</organism>
<evidence type="ECO:0000313" key="2">
    <source>
        <dbReference type="EMBL" id="GIY77840.1"/>
    </source>
</evidence>
<feature type="region of interest" description="Disordered" evidence="1">
    <location>
        <begin position="40"/>
        <end position="63"/>
    </location>
</feature>
<reference evidence="2 3" key="1">
    <citation type="submission" date="2021-06" db="EMBL/GenBank/DDBJ databases">
        <title>Caerostris darwini draft genome.</title>
        <authorList>
            <person name="Kono N."/>
            <person name="Arakawa K."/>
        </authorList>
    </citation>
    <scope>NUCLEOTIDE SEQUENCE [LARGE SCALE GENOMIC DNA]</scope>
</reference>
<accession>A0AAV4W705</accession>
<dbReference type="Proteomes" id="UP001054837">
    <property type="component" value="Unassembled WGS sequence"/>
</dbReference>
<keyword evidence="3" id="KW-1185">Reference proteome</keyword>